<organism evidence="4 5">
    <name type="scientific">Endozoicomonas numazuensis</name>
    <dbReference type="NCBI Taxonomy" id="1137799"/>
    <lineage>
        <taxon>Bacteria</taxon>
        <taxon>Pseudomonadati</taxon>
        <taxon>Pseudomonadota</taxon>
        <taxon>Gammaproteobacteria</taxon>
        <taxon>Oceanospirillales</taxon>
        <taxon>Endozoicomonadaceae</taxon>
        <taxon>Endozoicomonas</taxon>
    </lineage>
</organism>
<comment type="caution">
    <text evidence="4">The sequence shown here is derived from an EMBL/GenBank/DDBJ whole genome shotgun (WGS) entry which is preliminary data.</text>
</comment>
<evidence type="ECO:0000256" key="2">
    <source>
        <dbReference type="ARBA" id="ARBA00023002"/>
    </source>
</evidence>
<keyword evidence="5" id="KW-1185">Reference proteome</keyword>
<dbReference type="Proteomes" id="UP000028073">
    <property type="component" value="Unassembled WGS sequence"/>
</dbReference>
<protein>
    <submittedName>
        <fullName evidence="4">Short-chain dehydrogenase</fullName>
    </submittedName>
</protein>
<dbReference type="CDD" id="cd05374">
    <property type="entry name" value="17beta-HSD-like_SDR_c"/>
    <property type="match status" value="1"/>
</dbReference>
<proteinExistence type="inferred from homology"/>
<evidence type="ECO:0000256" key="3">
    <source>
        <dbReference type="RuleBase" id="RU000363"/>
    </source>
</evidence>
<dbReference type="InterPro" id="IPR036291">
    <property type="entry name" value="NAD(P)-bd_dom_sf"/>
</dbReference>
<evidence type="ECO:0000256" key="1">
    <source>
        <dbReference type="ARBA" id="ARBA00006484"/>
    </source>
</evidence>
<comment type="similarity">
    <text evidence="1 3">Belongs to the short-chain dehydrogenases/reductases (SDR) family.</text>
</comment>
<dbReference type="PANTHER" id="PTHR44169">
    <property type="entry name" value="NADPH-DEPENDENT 1-ACYLDIHYDROXYACETONE PHOSPHATE REDUCTASE"/>
    <property type="match status" value="1"/>
</dbReference>
<dbReference type="Gene3D" id="3.40.50.720">
    <property type="entry name" value="NAD(P)-binding Rossmann-like Domain"/>
    <property type="match status" value="1"/>
</dbReference>
<accession>A0A081NI33</accession>
<dbReference type="EMBL" id="JOKH01000002">
    <property type="protein sequence ID" value="KEQ18106.1"/>
    <property type="molecule type" value="Genomic_DNA"/>
</dbReference>
<dbReference type="eggNOG" id="COG4221">
    <property type="taxonomic scope" value="Bacteria"/>
</dbReference>
<keyword evidence="2" id="KW-0560">Oxidoreductase</keyword>
<reference evidence="4 5" key="1">
    <citation type="submission" date="2014-06" db="EMBL/GenBank/DDBJ databases">
        <title>Whole Genome Sequences of Three Symbiotic Endozoicomonas Bacteria.</title>
        <authorList>
            <person name="Neave M.J."/>
            <person name="Apprill A."/>
            <person name="Voolstra C.R."/>
        </authorList>
    </citation>
    <scope>NUCLEOTIDE SEQUENCE [LARGE SCALE GENOMIC DNA]</scope>
    <source>
        <strain evidence="4 5">DSM 25634</strain>
    </source>
</reference>
<dbReference type="Pfam" id="PF00106">
    <property type="entry name" value="adh_short"/>
    <property type="match status" value="1"/>
</dbReference>
<dbReference type="NCBIfam" id="NF004284">
    <property type="entry name" value="PRK05693.1"/>
    <property type="match status" value="1"/>
</dbReference>
<dbReference type="STRING" id="1137799.GZ78_11090"/>
<dbReference type="InterPro" id="IPR002347">
    <property type="entry name" value="SDR_fam"/>
</dbReference>
<dbReference type="SUPFAM" id="SSF51735">
    <property type="entry name" value="NAD(P)-binding Rossmann-fold domains"/>
    <property type="match status" value="1"/>
</dbReference>
<dbReference type="PRINTS" id="PR00080">
    <property type="entry name" value="SDRFAMILY"/>
</dbReference>
<dbReference type="OrthoDB" id="9775296at2"/>
<dbReference type="PANTHER" id="PTHR44169:SF6">
    <property type="entry name" value="NADPH-DEPENDENT 1-ACYLDIHYDROXYACETONE PHOSPHATE REDUCTASE"/>
    <property type="match status" value="1"/>
</dbReference>
<dbReference type="AlphaFoldDB" id="A0A081NI33"/>
<evidence type="ECO:0000313" key="5">
    <source>
        <dbReference type="Proteomes" id="UP000028073"/>
    </source>
</evidence>
<name>A0A081NI33_9GAMM</name>
<evidence type="ECO:0000313" key="4">
    <source>
        <dbReference type="EMBL" id="KEQ18106.1"/>
    </source>
</evidence>
<dbReference type="GO" id="GO:0016491">
    <property type="term" value="F:oxidoreductase activity"/>
    <property type="evidence" value="ECO:0007669"/>
    <property type="project" value="UniProtKB-KW"/>
</dbReference>
<dbReference type="RefSeq" id="WP_034835189.1">
    <property type="nucleotide sequence ID" value="NZ_JOKH01000002.1"/>
</dbReference>
<dbReference type="PRINTS" id="PR00081">
    <property type="entry name" value="GDHRDH"/>
</dbReference>
<sequence>MKNVLITGCSSGIGLALALELNQRKYKVWATARNLESIQSLSEQGIKTAELDVTDEAQITRVLEEIRAEDGKVDILINNAGYGGMGAVAELPREELLKQFETNVFAPVLLANQVIQEMSANKEGVIINIGSISGEVTTPFSGLYCASKAAFNAFSDALRMELQPFGIKVLTVLPGAIQSRFAENANIALDRVFAKGSLYFPIEEGVRARANASQDRPTPAEKVASEIAKWLESPGHQGILRVGNGSRALPGLKRLLPVSWFEAILRRRFRLNRLSVK</sequence>
<gene>
    <name evidence="4" type="ORF">GZ78_11090</name>
</gene>